<evidence type="ECO:0000313" key="4">
    <source>
        <dbReference type="Proteomes" id="UP001589627"/>
    </source>
</evidence>
<dbReference type="EMBL" id="JBHLZP010000218">
    <property type="protein sequence ID" value="MFB9835671.1"/>
    <property type="molecule type" value="Genomic_DNA"/>
</dbReference>
<dbReference type="InterPro" id="IPR050266">
    <property type="entry name" value="AB_hydrolase_sf"/>
</dbReference>
<proteinExistence type="predicted"/>
<evidence type="ECO:0000313" key="3">
    <source>
        <dbReference type="EMBL" id="MFB9835671.1"/>
    </source>
</evidence>
<feature type="domain" description="AB hydrolase-1" evidence="2">
    <location>
        <begin position="57"/>
        <end position="186"/>
    </location>
</feature>
<reference evidence="3 4" key="1">
    <citation type="submission" date="2024-09" db="EMBL/GenBank/DDBJ databases">
        <authorList>
            <person name="Sun Q."/>
            <person name="Mori K."/>
        </authorList>
    </citation>
    <scope>NUCLEOTIDE SEQUENCE [LARGE SCALE GENOMIC DNA]</scope>
    <source>
        <strain evidence="3 4">TBRC 0563</strain>
    </source>
</reference>
<dbReference type="SUPFAM" id="SSF53474">
    <property type="entry name" value="alpha/beta-Hydrolases"/>
    <property type="match status" value="1"/>
</dbReference>
<protein>
    <submittedName>
        <fullName evidence="3">Alpha/beta fold hydrolase</fullName>
    </submittedName>
</protein>
<evidence type="ECO:0000259" key="2">
    <source>
        <dbReference type="Pfam" id="PF00561"/>
    </source>
</evidence>
<dbReference type="RefSeq" id="WP_378207635.1">
    <property type="nucleotide sequence ID" value="NZ_JBHLZP010000218.1"/>
</dbReference>
<gene>
    <name evidence="3" type="ORF">ACFFNX_26165</name>
</gene>
<dbReference type="GO" id="GO:0016787">
    <property type="term" value="F:hydrolase activity"/>
    <property type="evidence" value="ECO:0007669"/>
    <property type="project" value="UniProtKB-KW"/>
</dbReference>
<dbReference type="InterPro" id="IPR000073">
    <property type="entry name" value="AB_hydrolase_1"/>
</dbReference>
<dbReference type="PANTHER" id="PTHR43798">
    <property type="entry name" value="MONOACYLGLYCEROL LIPASE"/>
    <property type="match status" value="1"/>
</dbReference>
<dbReference type="Pfam" id="PF00561">
    <property type="entry name" value="Abhydrolase_1"/>
    <property type="match status" value="1"/>
</dbReference>
<keyword evidence="4" id="KW-1185">Reference proteome</keyword>
<name>A0ABV5YKT6_9ACTN</name>
<organism evidence="3 4">
    <name type="scientific">Actinoallomurus acaciae</name>
    <dbReference type="NCBI Taxonomy" id="502577"/>
    <lineage>
        <taxon>Bacteria</taxon>
        <taxon>Bacillati</taxon>
        <taxon>Actinomycetota</taxon>
        <taxon>Actinomycetes</taxon>
        <taxon>Streptosporangiales</taxon>
        <taxon>Thermomonosporaceae</taxon>
        <taxon>Actinoallomurus</taxon>
    </lineage>
</organism>
<comment type="caution">
    <text evidence="3">The sequence shown here is derived from an EMBL/GenBank/DDBJ whole genome shotgun (WGS) entry which is preliminary data.</text>
</comment>
<dbReference type="PANTHER" id="PTHR43798:SF31">
    <property type="entry name" value="AB HYDROLASE SUPERFAMILY PROTEIN YCLE"/>
    <property type="match status" value="1"/>
</dbReference>
<keyword evidence="1 3" id="KW-0378">Hydrolase</keyword>
<dbReference type="Gene3D" id="3.40.50.1820">
    <property type="entry name" value="alpha/beta hydrolase"/>
    <property type="match status" value="1"/>
</dbReference>
<accession>A0ABV5YKT6</accession>
<sequence length="310" mass="33561">MPSAKIGRFTTPAGRAQFELAYEQGMRALPEPADRHDVSTAFGRVRVYRFGDTGGVPLVLLHGRNGTSVMWRPNIAALAERHCVLSVDLLGEPGGSVQTAPVRDAGDQAAWLTATLEELGIEAAHLVGMSAGGWTACNYAVRAPRRVASLTLLDPAATFARIPLGTVLRTIPTLLPFMADRALPRFIAYVDGRGQVDVHDPVARVIAEGMRHYRVALPQPRPFSDDRLRSIRVPSLVVIAGRSIIHDPRRAFQRARDLMPGVRAELWPEATHAVSGQCADRVNARILRFIEQLGRDASAVSGPGRPPNGG</sequence>
<dbReference type="InterPro" id="IPR029058">
    <property type="entry name" value="AB_hydrolase_fold"/>
</dbReference>
<dbReference type="Proteomes" id="UP001589627">
    <property type="component" value="Unassembled WGS sequence"/>
</dbReference>
<evidence type="ECO:0000256" key="1">
    <source>
        <dbReference type="ARBA" id="ARBA00022801"/>
    </source>
</evidence>